<evidence type="ECO:0000256" key="1">
    <source>
        <dbReference type="SAM" id="MobiDB-lite"/>
    </source>
</evidence>
<dbReference type="STRING" id="94237.ENSMMOP00000019944"/>
<feature type="region of interest" description="Disordered" evidence="1">
    <location>
        <begin position="472"/>
        <end position="494"/>
    </location>
</feature>
<sequence>MFGGQDRPIPDFRGRNGMNMGPMGLMGPRPLDLPPMDMRRMDGPPMRGRDMRSREPNRDFFRSGEEPDFNLRRQYETTIREKLMNSSGFPGPGRSFDMGGRGMPPLEPNSRFMDMGDRESFNFNMQQFNNPNNDGRRGGFPMDRRERNDGFRDTRDRPPMGIGESDRFNMDLPPHERRMMDTDRRGPPFNPRGGFDSDTDFRNRLGPSAEFRGKDRSPLRFGNNDAPPADRTRSDLTSDVAGPRKSEFMGAEEPDSSGSPLMDYRSGEEMTLAEEWKTRQKDKNPFLKMNKNTGSVPESNFSVGFSRDVNARDPPPFQKNNQPSREFPGKGIDFPHGEHFPAVNLLPVGNKVPQDHPIKLPGRLGRENENKHWHGESDLKHSQNTLNHEERPPYHKEKNQPSSETQVPSDCFKGLKDIPHNQGPSRDEMGAERDFQSTTQTRDQDYRDIDYRTGSGRTFDYKQEAFQVPEKLVEESKPITPSRYSESGPQVGAF</sequence>
<feature type="compositionally biased region" description="Basic and acidic residues" evidence="1">
    <location>
        <begin position="353"/>
        <end position="399"/>
    </location>
</feature>
<keyword evidence="3" id="KW-1185">Reference proteome</keyword>
<feature type="compositionally biased region" description="Basic and acidic residues" evidence="1">
    <location>
        <begin position="274"/>
        <end position="285"/>
    </location>
</feature>
<accession>A0A3Q3X3W7</accession>
<protein>
    <recommendedName>
        <fullName evidence="4">RNA binding motif protein 6</fullName>
    </recommendedName>
</protein>
<dbReference type="Proteomes" id="UP000261620">
    <property type="component" value="Unplaced"/>
</dbReference>
<reference evidence="2" key="2">
    <citation type="submission" date="2025-09" db="UniProtKB">
        <authorList>
            <consortium name="Ensembl"/>
        </authorList>
    </citation>
    <scope>IDENTIFICATION</scope>
</reference>
<dbReference type="AlphaFoldDB" id="A0A3Q3X3W7"/>
<feature type="compositionally biased region" description="Basic and acidic residues" evidence="1">
    <location>
        <begin position="228"/>
        <end position="247"/>
    </location>
</feature>
<feature type="compositionally biased region" description="Low complexity" evidence="1">
    <location>
        <begin position="121"/>
        <end position="133"/>
    </location>
</feature>
<feature type="compositionally biased region" description="Low complexity" evidence="1">
    <location>
        <begin position="15"/>
        <end position="36"/>
    </location>
</feature>
<name>A0A3Q3X3W7_MOLML</name>
<dbReference type="Ensembl" id="ENSMMOT00000020278.1">
    <property type="protein sequence ID" value="ENSMMOP00000019944.1"/>
    <property type="gene ID" value="ENSMMOG00000015148.1"/>
</dbReference>
<feature type="compositionally biased region" description="Basic and acidic residues" evidence="1">
    <location>
        <begin position="413"/>
        <end position="435"/>
    </location>
</feature>
<evidence type="ECO:0000313" key="2">
    <source>
        <dbReference type="Ensembl" id="ENSMMOP00000019944.1"/>
    </source>
</evidence>
<feature type="compositionally biased region" description="Basic and acidic residues" evidence="1">
    <location>
        <begin position="134"/>
        <end position="186"/>
    </location>
</feature>
<reference evidence="2" key="1">
    <citation type="submission" date="2025-08" db="UniProtKB">
        <authorList>
            <consortium name="Ensembl"/>
        </authorList>
    </citation>
    <scope>IDENTIFICATION</scope>
</reference>
<evidence type="ECO:0000313" key="3">
    <source>
        <dbReference type="Proteomes" id="UP000261620"/>
    </source>
</evidence>
<organism evidence="2 3">
    <name type="scientific">Mola mola</name>
    <name type="common">Ocean sunfish</name>
    <name type="synonym">Tetraodon mola</name>
    <dbReference type="NCBI Taxonomy" id="94237"/>
    <lineage>
        <taxon>Eukaryota</taxon>
        <taxon>Metazoa</taxon>
        <taxon>Chordata</taxon>
        <taxon>Craniata</taxon>
        <taxon>Vertebrata</taxon>
        <taxon>Euteleostomi</taxon>
        <taxon>Actinopterygii</taxon>
        <taxon>Neopterygii</taxon>
        <taxon>Teleostei</taxon>
        <taxon>Neoteleostei</taxon>
        <taxon>Acanthomorphata</taxon>
        <taxon>Eupercaria</taxon>
        <taxon>Tetraodontiformes</taxon>
        <taxon>Molidae</taxon>
        <taxon>Mola</taxon>
    </lineage>
</organism>
<evidence type="ECO:0008006" key="4">
    <source>
        <dbReference type="Google" id="ProtNLM"/>
    </source>
</evidence>
<feature type="region of interest" description="Disordered" evidence="1">
    <location>
        <begin position="1"/>
        <end position="457"/>
    </location>
</feature>
<proteinExistence type="predicted"/>
<feature type="compositionally biased region" description="Basic and acidic residues" evidence="1">
    <location>
        <begin position="37"/>
        <end position="83"/>
    </location>
</feature>
<feature type="compositionally biased region" description="Basic and acidic residues" evidence="1">
    <location>
        <begin position="442"/>
        <end position="451"/>
    </location>
</feature>
<feature type="compositionally biased region" description="Polar residues" evidence="1">
    <location>
        <begin position="290"/>
        <end position="303"/>
    </location>
</feature>